<dbReference type="InterPro" id="IPR000524">
    <property type="entry name" value="Tscrpt_reg_HTH_GntR"/>
</dbReference>
<accession>A0A437K6T3</accession>
<dbReference type="PANTHER" id="PTHR46577:SF1">
    <property type="entry name" value="HTH-TYPE TRANSCRIPTIONAL REGULATORY PROTEIN GABR"/>
    <property type="match status" value="1"/>
</dbReference>
<dbReference type="GO" id="GO:0003700">
    <property type="term" value="F:DNA-binding transcription factor activity"/>
    <property type="evidence" value="ECO:0007669"/>
    <property type="project" value="InterPro"/>
</dbReference>
<evidence type="ECO:0000256" key="1">
    <source>
        <dbReference type="ARBA" id="ARBA00001933"/>
    </source>
</evidence>
<dbReference type="SUPFAM" id="SSF53383">
    <property type="entry name" value="PLP-dependent transferases"/>
    <property type="match status" value="1"/>
</dbReference>
<keyword evidence="10" id="KW-1185">Reference proteome</keyword>
<comment type="cofactor">
    <cofactor evidence="1">
        <name>pyridoxal 5'-phosphate</name>
        <dbReference type="ChEBI" id="CHEBI:597326"/>
    </cofactor>
</comment>
<evidence type="ECO:0000259" key="8">
    <source>
        <dbReference type="PROSITE" id="PS50949"/>
    </source>
</evidence>
<proteinExistence type="inferred from homology"/>
<evidence type="ECO:0000256" key="2">
    <source>
        <dbReference type="ARBA" id="ARBA00005384"/>
    </source>
</evidence>
<evidence type="ECO:0000313" key="9">
    <source>
        <dbReference type="EMBL" id="RVT59125.1"/>
    </source>
</evidence>
<feature type="domain" description="HTH gntR-type" evidence="8">
    <location>
        <begin position="12"/>
        <end position="80"/>
    </location>
</feature>
<keyword evidence="5" id="KW-0805">Transcription regulation</keyword>
<evidence type="ECO:0000313" key="10">
    <source>
        <dbReference type="Proteomes" id="UP000288024"/>
    </source>
</evidence>
<evidence type="ECO:0000256" key="7">
    <source>
        <dbReference type="ARBA" id="ARBA00023163"/>
    </source>
</evidence>
<name>A0A437K6T3_9BACI</name>
<keyword evidence="7" id="KW-0804">Transcription</keyword>
<protein>
    <submittedName>
        <fullName evidence="9">PLP-dependent aminotransferase family protein</fullName>
    </submittedName>
</protein>
<comment type="caution">
    <text evidence="9">The sequence shown here is derived from an EMBL/GenBank/DDBJ whole genome shotgun (WGS) entry which is preliminary data.</text>
</comment>
<gene>
    <name evidence="9" type="ORF">EM808_20310</name>
</gene>
<sequence length="464" mass="52966">MIFITVDRSSSISLTQQIYEQIRTSILGNTLKEGQKLLSTRELSATIGVSRNIAMEAYDRLIAEGFLEVKPKAGTYVSKGTTLSTIKHMEHEKSRTDFFQTEKSYIDFRGGNPATDYFPRKKWGQLTKEVCMDSPKHIFGYSDPRGVQELRNVLAQYLRKARGVKCDPDQIIITSGATQALRLITELLLNPEGFIASEDPVADEMRNIFAMANAKVYPVPVDENGIIPEQLPEDAPNFLFVIPSHQFPLGGILSIQRRLMLIEYARKSGCYIVEDDYDSEFTYEGAPVPSMQGIDQQHVLYVGTFSKILSPALRIGYVVLPRNLLHEFQQLKWFNDRHTSSIEQYVLARFMEEGHFDRHIRKMKKIYQERRQVLVDIIKHYFPDAKIIGKAAGMHLVVEFPGVHFTEDIMQRMKQEGVCIYPVEQYSMQKGKHKHLAVLGYGGVAPKEITKGISILKRVLEREI</sequence>
<dbReference type="InterPro" id="IPR051446">
    <property type="entry name" value="HTH_trans_reg/aminotransferase"/>
</dbReference>
<dbReference type="Proteomes" id="UP000288024">
    <property type="component" value="Unassembled WGS sequence"/>
</dbReference>
<evidence type="ECO:0000256" key="5">
    <source>
        <dbReference type="ARBA" id="ARBA00023015"/>
    </source>
</evidence>
<dbReference type="Gene3D" id="3.40.640.10">
    <property type="entry name" value="Type I PLP-dependent aspartate aminotransferase-like (Major domain)"/>
    <property type="match status" value="1"/>
</dbReference>
<dbReference type="GO" id="GO:0008483">
    <property type="term" value="F:transaminase activity"/>
    <property type="evidence" value="ECO:0007669"/>
    <property type="project" value="UniProtKB-KW"/>
</dbReference>
<dbReference type="GO" id="GO:0030170">
    <property type="term" value="F:pyridoxal phosphate binding"/>
    <property type="evidence" value="ECO:0007669"/>
    <property type="project" value="InterPro"/>
</dbReference>
<dbReference type="AlphaFoldDB" id="A0A437K6T3"/>
<reference evidence="9 10" key="1">
    <citation type="submission" date="2019-01" db="EMBL/GenBank/DDBJ databases">
        <title>Bacillus sp. M5HDSG1-1, whole genome shotgun sequence.</title>
        <authorList>
            <person name="Tuo L."/>
        </authorList>
    </citation>
    <scope>NUCLEOTIDE SEQUENCE [LARGE SCALE GENOMIC DNA]</scope>
    <source>
        <strain evidence="9 10">M5HDSG1-1</strain>
    </source>
</reference>
<dbReference type="PANTHER" id="PTHR46577">
    <property type="entry name" value="HTH-TYPE TRANSCRIPTIONAL REGULATORY PROTEIN GABR"/>
    <property type="match status" value="1"/>
</dbReference>
<dbReference type="InterPro" id="IPR015421">
    <property type="entry name" value="PyrdxlP-dep_Trfase_major"/>
</dbReference>
<keyword evidence="4" id="KW-0663">Pyridoxal phosphate</keyword>
<dbReference type="Pfam" id="PF00155">
    <property type="entry name" value="Aminotran_1_2"/>
    <property type="match status" value="1"/>
</dbReference>
<comment type="similarity">
    <text evidence="2">In the C-terminal section; belongs to the class-I pyridoxal-phosphate-dependent aminotransferase family.</text>
</comment>
<dbReference type="RefSeq" id="WP_127740181.1">
    <property type="nucleotide sequence ID" value="NZ_JAMAVA010000010.1"/>
</dbReference>
<evidence type="ECO:0000256" key="3">
    <source>
        <dbReference type="ARBA" id="ARBA00022576"/>
    </source>
</evidence>
<evidence type="ECO:0000256" key="6">
    <source>
        <dbReference type="ARBA" id="ARBA00023125"/>
    </source>
</evidence>
<dbReference type="CDD" id="cd00609">
    <property type="entry name" value="AAT_like"/>
    <property type="match status" value="1"/>
</dbReference>
<dbReference type="PROSITE" id="PS50949">
    <property type="entry name" value="HTH_GNTR"/>
    <property type="match status" value="1"/>
</dbReference>
<evidence type="ECO:0000256" key="4">
    <source>
        <dbReference type="ARBA" id="ARBA00022898"/>
    </source>
</evidence>
<keyword evidence="3 9" id="KW-0032">Aminotransferase</keyword>
<keyword evidence="6" id="KW-0238">DNA-binding</keyword>
<dbReference type="Pfam" id="PF00392">
    <property type="entry name" value="GntR"/>
    <property type="match status" value="1"/>
</dbReference>
<organism evidence="9 10">
    <name type="scientific">Niallia taxi</name>
    <dbReference type="NCBI Taxonomy" id="2499688"/>
    <lineage>
        <taxon>Bacteria</taxon>
        <taxon>Bacillati</taxon>
        <taxon>Bacillota</taxon>
        <taxon>Bacilli</taxon>
        <taxon>Bacillales</taxon>
        <taxon>Bacillaceae</taxon>
        <taxon>Niallia</taxon>
    </lineage>
</organism>
<dbReference type="CDD" id="cd07377">
    <property type="entry name" value="WHTH_GntR"/>
    <property type="match status" value="1"/>
</dbReference>
<dbReference type="EMBL" id="RZTZ01000010">
    <property type="protein sequence ID" value="RVT59125.1"/>
    <property type="molecule type" value="Genomic_DNA"/>
</dbReference>
<dbReference type="InterPro" id="IPR004839">
    <property type="entry name" value="Aminotransferase_I/II_large"/>
</dbReference>
<dbReference type="SUPFAM" id="SSF46785">
    <property type="entry name" value="Winged helix' DNA-binding domain"/>
    <property type="match status" value="1"/>
</dbReference>
<dbReference type="Gene3D" id="1.10.10.10">
    <property type="entry name" value="Winged helix-like DNA-binding domain superfamily/Winged helix DNA-binding domain"/>
    <property type="match status" value="1"/>
</dbReference>
<dbReference type="SMART" id="SM00345">
    <property type="entry name" value="HTH_GNTR"/>
    <property type="match status" value="1"/>
</dbReference>
<dbReference type="InterPro" id="IPR036388">
    <property type="entry name" value="WH-like_DNA-bd_sf"/>
</dbReference>
<dbReference type="GO" id="GO:0003677">
    <property type="term" value="F:DNA binding"/>
    <property type="evidence" value="ECO:0007669"/>
    <property type="project" value="UniProtKB-KW"/>
</dbReference>
<dbReference type="InterPro" id="IPR015424">
    <property type="entry name" value="PyrdxlP-dep_Trfase"/>
</dbReference>
<dbReference type="InterPro" id="IPR036390">
    <property type="entry name" value="WH_DNA-bd_sf"/>
</dbReference>
<keyword evidence="9" id="KW-0808">Transferase</keyword>